<dbReference type="Gene3D" id="3.30.2310.20">
    <property type="entry name" value="RelE-like"/>
    <property type="match status" value="1"/>
</dbReference>
<comment type="caution">
    <text evidence="7">The sequence shown here is derived from an EMBL/GenBank/DDBJ whole genome shotgun (WGS) entry which is preliminary data.</text>
</comment>
<dbReference type="NCBIfam" id="TIGR02385">
    <property type="entry name" value="RelE_StbE"/>
    <property type="match status" value="1"/>
</dbReference>
<proteinExistence type="inferred from homology"/>
<dbReference type="AlphaFoldDB" id="A0A6G1ZBP1"/>
<accession>A0A6G1ZBP1</accession>
<dbReference type="InterPro" id="IPR007712">
    <property type="entry name" value="RelE/ParE_toxin"/>
</dbReference>
<dbReference type="PANTHER" id="PTHR38039:SF1">
    <property type="entry name" value="TOXIN YOEB"/>
    <property type="match status" value="1"/>
</dbReference>
<sequence>MSFNLSYTDDAIDDIRLLKKNEPSAYKKLTKLLVELMEHPEIGTGKPEQLRGNLVGKWSRRITDKHRLVYEIHKDKIDVLIVNAYGHYNDK</sequence>
<keyword evidence="3" id="KW-0540">Nuclease</keyword>
<dbReference type="GO" id="GO:0016787">
    <property type="term" value="F:hydrolase activity"/>
    <property type="evidence" value="ECO:0007669"/>
    <property type="project" value="UniProtKB-KW"/>
</dbReference>
<organism evidence="7">
    <name type="scientific">Parabacteroides goldsteinii</name>
    <dbReference type="NCBI Taxonomy" id="328812"/>
    <lineage>
        <taxon>Bacteria</taxon>
        <taxon>Pseudomonadati</taxon>
        <taxon>Bacteroidota</taxon>
        <taxon>Bacteroidia</taxon>
        <taxon>Bacteroidales</taxon>
        <taxon>Tannerellaceae</taxon>
        <taxon>Parabacteroides</taxon>
    </lineage>
</organism>
<dbReference type="GO" id="GO:0006401">
    <property type="term" value="P:RNA catabolic process"/>
    <property type="evidence" value="ECO:0007669"/>
    <property type="project" value="InterPro"/>
</dbReference>
<dbReference type="PANTHER" id="PTHR38039">
    <property type="entry name" value="TOXIN YOEB"/>
    <property type="match status" value="1"/>
</dbReference>
<dbReference type="EMBL" id="WKLP01000008">
    <property type="protein sequence ID" value="MRY11347.1"/>
    <property type="molecule type" value="Genomic_DNA"/>
</dbReference>
<dbReference type="Pfam" id="PF06769">
    <property type="entry name" value="YoeB_toxin"/>
    <property type="match status" value="1"/>
</dbReference>
<evidence type="ECO:0000256" key="6">
    <source>
        <dbReference type="ARBA" id="ARBA00030388"/>
    </source>
</evidence>
<dbReference type="SUPFAM" id="SSF143011">
    <property type="entry name" value="RelE-like"/>
    <property type="match status" value="1"/>
</dbReference>
<keyword evidence="4" id="KW-0255">Endonuclease</keyword>
<dbReference type="GO" id="GO:0004519">
    <property type="term" value="F:endonuclease activity"/>
    <property type="evidence" value="ECO:0007669"/>
    <property type="project" value="UniProtKB-KW"/>
</dbReference>
<keyword evidence="5" id="KW-0378">Hydrolase</keyword>
<evidence type="ECO:0000256" key="4">
    <source>
        <dbReference type="ARBA" id="ARBA00022759"/>
    </source>
</evidence>
<dbReference type="NCBIfam" id="TIGR02116">
    <property type="entry name" value="toxin_Txe_YoeB"/>
    <property type="match status" value="1"/>
</dbReference>
<evidence type="ECO:0000256" key="2">
    <source>
        <dbReference type="ARBA" id="ARBA00022649"/>
    </source>
</evidence>
<dbReference type="InterPro" id="IPR009614">
    <property type="entry name" value="YoeB_toxin"/>
</dbReference>
<evidence type="ECO:0000256" key="5">
    <source>
        <dbReference type="ARBA" id="ARBA00022801"/>
    </source>
</evidence>
<evidence type="ECO:0000256" key="3">
    <source>
        <dbReference type="ARBA" id="ARBA00022722"/>
    </source>
</evidence>
<protein>
    <recommendedName>
        <fullName evidence="6">Putative mRNA interferase YoeB</fullName>
    </recommendedName>
</protein>
<evidence type="ECO:0000256" key="1">
    <source>
        <dbReference type="ARBA" id="ARBA00008172"/>
    </source>
</evidence>
<dbReference type="RefSeq" id="WP_010801738.1">
    <property type="nucleotide sequence ID" value="NZ_AP031410.1"/>
</dbReference>
<keyword evidence="2" id="KW-1277">Toxin-antitoxin system</keyword>
<dbReference type="InterPro" id="IPR035093">
    <property type="entry name" value="RelE/ParE_toxin_dom_sf"/>
</dbReference>
<reference evidence="7" key="1">
    <citation type="journal article" date="2019" name="Nat. Med.">
        <title>A library of human gut bacterial isolates paired with longitudinal multiomics data enables mechanistic microbiome research.</title>
        <authorList>
            <person name="Poyet M."/>
            <person name="Groussin M."/>
            <person name="Gibbons S.M."/>
            <person name="Avila-Pacheco J."/>
            <person name="Jiang X."/>
            <person name="Kearney S.M."/>
            <person name="Perrotta A.R."/>
            <person name="Berdy B."/>
            <person name="Zhao S."/>
            <person name="Lieberman T.D."/>
            <person name="Swanson P.K."/>
            <person name="Smith M."/>
            <person name="Roesemann S."/>
            <person name="Alexander J.E."/>
            <person name="Rich S.A."/>
            <person name="Livny J."/>
            <person name="Vlamakis H."/>
            <person name="Clish C."/>
            <person name="Bullock K."/>
            <person name="Deik A."/>
            <person name="Scott J."/>
            <person name="Pierce K.A."/>
            <person name="Xavier R.J."/>
            <person name="Alm E.J."/>
        </authorList>
    </citation>
    <scope>NUCLEOTIDE SEQUENCE</scope>
    <source>
        <strain evidence="7">BIOML-A4</strain>
    </source>
</reference>
<evidence type="ECO:0000313" key="7">
    <source>
        <dbReference type="EMBL" id="MRY11347.1"/>
    </source>
</evidence>
<gene>
    <name evidence="7" type="ORF">GKE01_07655</name>
</gene>
<comment type="similarity">
    <text evidence="1">Belongs to the YoeB family.</text>
</comment>
<name>A0A6G1ZBP1_9BACT</name>